<feature type="domain" description="Polymerase nucleotidyl transferase" evidence="1">
    <location>
        <begin position="105"/>
        <end position="167"/>
    </location>
</feature>
<evidence type="ECO:0000313" key="2">
    <source>
        <dbReference type="EMBL" id="RQD85675.1"/>
    </source>
</evidence>
<dbReference type="EMBL" id="QZAB01000288">
    <property type="protein sequence ID" value="RQD85675.1"/>
    <property type="molecule type" value="Genomic_DNA"/>
</dbReference>
<dbReference type="InterPro" id="IPR043519">
    <property type="entry name" value="NT_sf"/>
</dbReference>
<dbReference type="GO" id="GO:0016779">
    <property type="term" value="F:nucleotidyltransferase activity"/>
    <property type="evidence" value="ECO:0007669"/>
    <property type="project" value="InterPro"/>
</dbReference>
<evidence type="ECO:0000313" key="3">
    <source>
        <dbReference type="Proteomes" id="UP000284763"/>
    </source>
</evidence>
<evidence type="ECO:0000259" key="1">
    <source>
        <dbReference type="Pfam" id="PF01909"/>
    </source>
</evidence>
<dbReference type="Pfam" id="PF01909">
    <property type="entry name" value="NTP_transf_2"/>
    <property type="match status" value="1"/>
</dbReference>
<comment type="caution">
    <text evidence="2">The sequence shown here is derived from an EMBL/GenBank/DDBJ whole genome shotgun (WGS) entry which is preliminary data.</text>
</comment>
<dbReference type="SUPFAM" id="SSF81301">
    <property type="entry name" value="Nucleotidyltransferase"/>
    <property type="match status" value="1"/>
</dbReference>
<protein>
    <submittedName>
        <fullName evidence="2">DNA polymerase subunit beta</fullName>
    </submittedName>
</protein>
<dbReference type="RefSeq" id="WP_259135664.1">
    <property type="nucleotide sequence ID" value="NZ_JANUCS010000021.1"/>
</dbReference>
<dbReference type="InterPro" id="IPR002934">
    <property type="entry name" value="Polymerase_NTP_transf_dom"/>
</dbReference>
<proteinExistence type="predicted"/>
<sequence>MNRVRIRDFIITKNDWFFAVADYFHPPGKFRSVLRYVPDREGERILGSKRYKKYDFDDAFEFMRDNKPEWVEDVHLVPEEEVKKILTPSEVINQLTISDHRIRYIVKTLKSAGIPTNSMGVTGSMLLGLNNPASDIDFVVYGNHWFKAREQIEKEKSESSVITDIDDEMWEFIYNKRKPELSYEEFLAHELRKGNRGLIENTYFDLLFVRDWNQIVEPISRGEDIGYMEIEAIVTNSDLAFDSPSIYKIEHSDIDHILSYTHTYSGQVMEGEIVQARGMVESVGDIKRLVVGTSREPKGEWIRSSTLMQKRN</sequence>
<accession>A0A3R7VU91</accession>
<reference evidence="2 3" key="1">
    <citation type="submission" date="2018-08" db="EMBL/GenBank/DDBJ databases">
        <title>The metabolism and importance of syntrophic acetate oxidation coupled to methane or sulfide production in haloalkaline environments.</title>
        <authorList>
            <person name="Timmers P.H.A."/>
            <person name="Vavourakis C.D."/>
            <person name="Sorokin D.Y."/>
            <person name="Sinninghe Damste J.S."/>
            <person name="Muyzer G."/>
            <person name="Stams A.J.M."/>
            <person name="Plugge C.M."/>
        </authorList>
    </citation>
    <scope>NUCLEOTIDE SEQUENCE [LARGE SCALE GENOMIC DNA]</scope>
    <source>
        <strain evidence="2">MSAO_Arc3</strain>
    </source>
</reference>
<organism evidence="2 3">
    <name type="scientific">Methanosalsum natronophilum</name>
    <dbReference type="NCBI Taxonomy" id="768733"/>
    <lineage>
        <taxon>Archaea</taxon>
        <taxon>Methanobacteriati</taxon>
        <taxon>Methanobacteriota</taxon>
        <taxon>Stenosarchaea group</taxon>
        <taxon>Methanomicrobia</taxon>
        <taxon>Methanosarcinales</taxon>
        <taxon>Methanosarcinaceae</taxon>
        <taxon>Methanosalsum</taxon>
    </lineage>
</organism>
<dbReference type="AlphaFoldDB" id="A0A3R7VU91"/>
<gene>
    <name evidence="2" type="ORF">D5R95_04420</name>
</gene>
<dbReference type="Proteomes" id="UP000284763">
    <property type="component" value="Unassembled WGS sequence"/>
</dbReference>
<name>A0A3R7VU91_9EURY</name>